<keyword evidence="2" id="KW-1133">Transmembrane helix</keyword>
<protein>
    <submittedName>
        <fullName evidence="3">Uncharacterized protein</fullName>
    </submittedName>
</protein>
<gene>
    <name evidence="3" type="ORF">SS7213T_05976</name>
</gene>
<dbReference type="RefSeq" id="WP_002463721.1">
    <property type="nucleotide sequence ID" value="NZ_AEUN01000400.1"/>
</dbReference>
<dbReference type="AlphaFoldDB" id="G5JIA9"/>
<organism evidence="3 4">
    <name type="scientific">Staphylococcus simiae CCM 7213 = CCUG 51256</name>
    <dbReference type="NCBI Taxonomy" id="911238"/>
    <lineage>
        <taxon>Bacteria</taxon>
        <taxon>Bacillati</taxon>
        <taxon>Bacillota</taxon>
        <taxon>Bacilli</taxon>
        <taxon>Bacillales</taxon>
        <taxon>Staphylococcaceae</taxon>
        <taxon>Staphylococcus</taxon>
    </lineage>
</organism>
<keyword evidence="2" id="KW-0812">Transmembrane</keyword>
<name>G5JIA9_9STAP</name>
<comment type="caution">
    <text evidence="3">The sequence shown here is derived from an EMBL/GenBank/DDBJ whole genome shotgun (WGS) entry which is preliminary data.</text>
</comment>
<feature type="region of interest" description="Disordered" evidence="1">
    <location>
        <begin position="1"/>
        <end position="37"/>
    </location>
</feature>
<dbReference type="PATRIC" id="fig|911238.3.peg.1003"/>
<keyword evidence="4" id="KW-1185">Reference proteome</keyword>
<proteinExistence type="predicted"/>
<keyword evidence="2" id="KW-0472">Membrane</keyword>
<dbReference type="Proteomes" id="UP000005413">
    <property type="component" value="Unassembled WGS sequence"/>
</dbReference>
<evidence type="ECO:0000256" key="1">
    <source>
        <dbReference type="SAM" id="MobiDB-lite"/>
    </source>
</evidence>
<feature type="transmembrane region" description="Helical" evidence="2">
    <location>
        <begin position="69"/>
        <end position="87"/>
    </location>
</feature>
<evidence type="ECO:0000256" key="2">
    <source>
        <dbReference type="SAM" id="Phobius"/>
    </source>
</evidence>
<dbReference type="EMBL" id="AEUN01000400">
    <property type="protein sequence ID" value="EHJ08066.1"/>
    <property type="molecule type" value="Genomic_DNA"/>
</dbReference>
<dbReference type="OrthoDB" id="2405824at2"/>
<evidence type="ECO:0000313" key="4">
    <source>
        <dbReference type="Proteomes" id="UP000005413"/>
    </source>
</evidence>
<evidence type="ECO:0000313" key="3">
    <source>
        <dbReference type="EMBL" id="EHJ08066.1"/>
    </source>
</evidence>
<reference evidence="3 4" key="1">
    <citation type="journal article" date="2012" name="BMC Genomics">
        <title>Comparative genomic analysis of the genus Staphylococcus including Staphylococcus aureus and its newly described sister species Staphylococcus simiae.</title>
        <authorList>
            <person name="Suzuki H."/>
            <person name="Lefebure T."/>
            <person name="Pavinski Bitar P."/>
            <person name="Stanhope M.J."/>
        </authorList>
    </citation>
    <scope>NUCLEOTIDE SEQUENCE [LARGE SCALE GENOMIC DNA]</scope>
    <source>
        <strain evidence="3 4">CCM 7213</strain>
    </source>
</reference>
<sequence>MSKEIKDNEQATQQSKHDIAQHDTTTEDERQGLNGYRKTDLDLEIEQELRDMMDKGEHDTEKEYKKFKLFSLITTIVIATLAIMRFVHKMM</sequence>
<accession>G5JIA9</accession>